<dbReference type="Proteomes" id="UP000284219">
    <property type="component" value="Unassembled WGS sequence"/>
</dbReference>
<name>A0A419SGB5_9BACL</name>
<protein>
    <recommendedName>
        <fullName evidence="4">Phosphate transport regulator</fullName>
    </recommendedName>
</protein>
<dbReference type="RefSeq" id="WP_120190315.1">
    <property type="nucleotide sequence ID" value="NZ_MCHY01000009.1"/>
</dbReference>
<proteinExistence type="inferred from homology"/>
<evidence type="ECO:0000313" key="2">
    <source>
        <dbReference type="EMBL" id="RKD22827.1"/>
    </source>
</evidence>
<comment type="similarity">
    <text evidence="1">Belongs to the UPF0111 family.</text>
</comment>
<accession>A0A419SGB5</accession>
<dbReference type="PANTHER" id="PTHR37298:SF1">
    <property type="entry name" value="UPF0111 PROTEIN YKAA"/>
    <property type="match status" value="1"/>
</dbReference>
<dbReference type="Pfam" id="PF01865">
    <property type="entry name" value="PhoU_div"/>
    <property type="match status" value="1"/>
</dbReference>
<dbReference type="InterPro" id="IPR038078">
    <property type="entry name" value="PhoU-like_sf"/>
</dbReference>
<dbReference type="AlphaFoldDB" id="A0A419SGB5"/>
<comment type="caution">
    <text evidence="2">The sequence shown here is derived from an EMBL/GenBank/DDBJ whole genome shotgun (WGS) entry which is preliminary data.</text>
</comment>
<dbReference type="Gene3D" id="1.20.58.220">
    <property type="entry name" value="Phosphate transport system protein phou homolog 2, domain 2"/>
    <property type="match status" value="1"/>
</dbReference>
<reference evidence="2 3" key="1">
    <citation type="submission" date="2016-08" db="EMBL/GenBank/DDBJ databases">
        <title>Novel Firmicute Genomes.</title>
        <authorList>
            <person name="Poppleton D.I."/>
            <person name="Gribaldo S."/>
        </authorList>
    </citation>
    <scope>NUCLEOTIDE SEQUENCE [LARGE SCALE GENOMIC DNA]</scope>
    <source>
        <strain evidence="2 3">RAOx-1</strain>
    </source>
</reference>
<gene>
    <name evidence="2" type="ORF">BEP19_11330</name>
</gene>
<evidence type="ECO:0000313" key="3">
    <source>
        <dbReference type="Proteomes" id="UP000284219"/>
    </source>
</evidence>
<dbReference type="OrthoDB" id="9797568at2"/>
<dbReference type="EMBL" id="MCHY01000009">
    <property type="protein sequence ID" value="RKD22827.1"/>
    <property type="molecule type" value="Genomic_DNA"/>
</dbReference>
<organism evidence="2 3">
    <name type="scientific">Ammoniphilus oxalaticus</name>
    <dbReference type="NCBI Taxonomy" id="66863"/>
    <lineage>
        <taxon>Bacteria</taxon>
        <taxon>Bacillati</taxon>
        <taxon>Bacillota</taxon>
        <taxon>Bacilli</taxon>
        <taxon>Bacillales</taxon>
        <taxon>Paenibacillaceae</taxon>
        <taxon>Aneurinibacillus group</taxon>
        <taxon>Ammoniphilus</taxon>
    </lineage>
</organism>
<dbReference type="InterPro" id="IPR052912">
    <property type="entry name" value="UPF0111_domain"/>
</dbReference>
<evidence type="ECO:0000256" key="1">
    <source>
        <dbReference type="ARBA" id="ARBA00008591"/>
    </source>
</evidence>
<keyword evidence="3" id="KW-1185">Reference proteome</keyword>
<evidence type="ECO:0008006" key="4">
    <source>
        <dbReference type="Google" id="ProtNLM"/>
    </source>
</evidence>
<sequence length="205" mass="23821">MAFRRRDTFLETLYEIAVNVHECAKFFNQYKIDSPESVEEFAKKVKEYENKGDSYIHSLIRALNNTFITAIEREDILTLAGKLDDVLDGMEACASRFYMYDVCESDKYMARFGEVIEAASKEILNAMELLRERKLLPIREFTIKINDLESVGDELLRTSIRELFQTSKDPIHIIKYKELYEILESVTDSGEDVADTLETIIMRNS</sequence>
<dbReference type="PANTHER" id="PTHR37298">
    <property type="entry name" value="UPF0111 PROTEIN YKAA"/>
    <property type="match status" value="1"/>
</dbReference>
<dbReference type="InterPro" id="IPR018445">
    <property type="entry name" value="Put_Phosphate_transp_reg"/>
</dbReference>